<gene>
    <name evidence="13" type="primary">KAFR0F03240</name>
    <name evidence="13" type="ORF">KAFR_0F03240</name>
</gene>
<dbReference type="GO" id="GO:0004306">
    <property type="term" value="F:ethanolamine-phosphate cytidylyltransferase activity"/>
    <property type="evidence" value="ECO:0007669"/>
    <property type="project" value="UniProtKB-EC"/>
</dbReference>
<name>H2AX20_KAZAF</name>
<dbReference type="FunCoup" id="H2AX20">
    <property type="interactions" value="609"/>
</dbReference>
<dbReference type="HOGENOM" id="CLU_031246_1_0_1"/>
<dbReference type="InterPro" id="IPR014729">
    <property type="entry name" value="Rossmann-like_a/b/a_fold"/>
</dbReference>
<protein>
    <recommendedName>
        <fullName evidence="10">ethanolamine-phosphate cytidylyltransferase</fullName>
        <ecNumber evidence="10">2.7.7.14</ecNumber>
    </recommendedName>
    <alternativeName>
        <fullName evidence="11">CTP:phosphoethanolamine cytidylyltransferase</fullName>
    </alternativeName>
</protein>
<dbReference type="eggNOG" id="KOG2803">
    <property type="taxonomic scope" value="Eukaryota"/>
</dbReference>
<dbReference type="InterPro" id="IPR041723">
    <property type="entry name" value="CCT"/>
</dbReference>
<dbReference type="Pfam" id="PF01467">
    <property type="entry name" value="CTP_transf_like"/>
    <property type="match status" value="2"/>
</dbReference>
<evidence type="ECO:0000256" key="7">
    <source>
        <dbReference type="ARBA" id="ARBA00023209"/>
    </source>
</evidence>
<dbReference type="InterPro" id="IPR044608">
    <property type="entry name" value="Ect1/PCYT2"/>
</dbReference>
<keyword evidence="4" id="KW-0808">Transferase</keyword>
<dbReference type="EC" id="2.7.7.14" evidence="10"/>
<proteinExistence type="inferred from homology"/>
<dbReference type="InterPro" id="IPR004821">
    <property type="entry name" value="Cyt_trans-like"/>
</dbReference>
<accession>H2AX20</accession>
<keyword evidence="6" id="KW-0443">Lipid metabolism</keyword>
<evidence type="ECO:0000256" key="8">
    <source>
        <dbReference type="ARBA" id="ARBA00023264"/>
    </source>
</evidence>
<dbReference type="PANTHER" id="PTHR45780">
    <property type="entry name" value="ETHANOLAMINE-PHOSPHATE CYTIDYLYLTRANSFERASE"/>
    <property type="match status" value="1"/>
</dbReference>
<evidence type="ECO:0000256" key="11">
    <source>
        <dbReference type="ARBA" id="ARBA00031473"/>
    </source>
</evidence>
<evidence type="ECO:0000256" key="4">
    <source>
        <dbReference type="ARBA" id="ARBA00022679"/>
    </source>
</evidence>
<evidence type="ECO:0000313" key="13">
    <source>
        <dbReference type="EMBL" id="CCF58920.1"/>
    </source>
</evidence>
<dbReference type="OrthoDB" id="40021at2759"/>
<dbReference type="UniPathway" id="UPA00558">
    <property type="reaction ID" value="UER00742"/>
</dbReference>
<evidence type="ECO:0000256" key="3">
    <source>
        <dbReference type="ARBA" id="ARBA00022516"/>
    </source>
</evidence>
<keyword evidence="5" id="KW-0548">Nucleotidyltransferase</keyword>
<dbReference type="EMBL" id="HE650826">
    <property type="protein sequence ID" value="CCF58920.1"/>
    <property type="molecule type" value="Genomic_DNA"/>
</dbReference>
<feature type="domain" description="Cytidyltransferase-like" evidence="12">
    <location>
        <begin position="204"/>
        <end position="279"/>
    </location>
</feature>
<dbReference type="Gene3D" id="3.40.50.620">
    <property type="entry name" value="HUPs"/>
    <property type="match status" value="2"/>
</dbReference>
<dbReference type="RefSeq" id="XP_003958055.1">
    <property type="nucleotide sequence ID" value="XM_003958006.1"/>
</dbReference>
<dbReference type="GO" id="GO:0006646">
    <property type="term" value="P:phosphatidylethanolamine biosynthetic process"/>
    <property type="evidence" value="ECO:0007669"/>
    <property type="project" value="UniProtKB-UniPathway"/>
</dbReference>
<dbReference type="PANTHER" id="PTHR45780:SF2">
    <property type="entry name" value="ETHANOLAMINE-PHOSPHATE CYTIDYLYLTRANSFERASE"/>
    <property type="match status" value="1"/>
</dbReference>
<keyword evidence="14" id="KW-1185">Reference proteome</keyword>
<evidence type="ECO:0000256" key="2">
    <source>
        <dbReference type="ARBA" id="ARBA00010101"/>
    </source>
</evidence>
<dbReference type="STRING" id="1071382.H2AX20"/>
<comment type="pathway">
    <text evidence="1">Lipid metabolism.</text>
</comment>
<evidence type="ECO:0000256" key="6">
    <source>
        <dbReference type="ARBA" id="ARBA00023098"/>
    </source>
</evidence>
<dbReference type="InParanoid" id="H2AX20"/>
<dbReference type="SUPFAM" id="SSF52374">
    <property type="entry name" value="Nucleotidylyl transferase"/>
    <property type="match status" value="2"/>
</dbReference>
<keyword evidence="3" id="KW-0444">Lipid biosynthesis</keyword>
<feature type="domain" description="Cytidyltransferase-like" evidence="12">
    <location>
        <begin position="12"/>
        <end position="142"/>
    </location>
</feature>
<dbReference type="Proteomes" id="UP000005220">
    <property type="component" value="Chromosome 6"/>
</dbReference>
<dbReference type="CDD" id="cd02174">
    <property type="entry name" value="CCT"/>
    <property type="match status" value="1"/>
</dbReference>
<evidence type="ECO:0000259" key="12">
    <source>
        <dbReference type="Pfam" id="PF01467"/>
    </source>
</evidence>
<dbReference type="AlphaFoldDB" id="H2AX20"/>
<evidence type="ECO:0000256" key="5">
    <source>
        <dbReference type="ARBA" id="ARBA00022695"/>
    </source>
</evidence>
<comment type="similarity">
    <text evidence="2">Belongs to the cytidylyltransferase family.</text>
</comment>
<evidence type="ECO:0000313" key="14">
    <source>
        <dbReference type="Proteomes" id="UP000005220"/>
    </source>
</evidence>
<dbReference type="GO" id="GO:0005737">
    <property type="term" value="C:cytoplasm"/>
    <property type="evidence" value="ECO:0007669"/>
    <property type="project" value="TreeGrafter"/>
</dbReference>
<sequence length="331" mass="37770">MTIELDANKVWIDGCFDFTHHGHAGAILQARRTILPPNEGELYCGVHSDEQITINKGRPVMTSPERYEHTRSNRWCTSVIEDAPYVTQPDVLDEYGCKYVVHGDDITLDANGEDCYQIMKDVGRFKVVKRTLGVSTTDIIHRILTGIYPSVEEHGEEYYPDAESLKLYSTAEDGYSKHCFVWKGDLNTVLVEGGFKIAENDLVLVVGDFDLFHMGQIDQLANVKTKMYANSPKCKLIVGVTLRDFKDRNKNTIMTLKERVLSVLSCKYVDGVIIDPTDEDSFETKWEIDTDPLIQSGKFSRYLTKQIIINRIDDQRDVYIKRNEKKGIIIE</sequence>
<keyword evidence="7" id="KW-0594">Phospholipid biosynthesis</keyword>
<evidence type="ECO:0000256" key="1">
    <source>
        <dbReference type="ARBA" id="ARBA00005189"/>
    </source>
</evidence>
<dbReference type="KEGG" id="kaf:KAFR_0F03240"/>
<reference evidence="13 14" key="1">
    <citation type="journal article" date="2011" name="Proc. Natl. Acad. Sci. U.S.A.">
        <title>Evolutionary erosion of yeast sex chromosomes by mating-type switching accidents.</title>
        <authorList>
            <person name="Gordon J.L."/>
            <person name="Armisen D."/>
            <person name="Proux-Wera E."/>
            <person name="Oheigeartaigh S.S."/>
            <person name="Byrne K.P."/>
            <person name="Wolfe K.H."/>
        </authorList>
    </citation>
    <scope>NUCLEOTIDE SEQUENCE [LARGE SCALE GENOMIC DNA]</scope>
    <source>
        <strain evidence="14">ATCC 22294 / BCRC 22015 / CBS 2517 / CECT 1963 / NBRC 1671 / NRRL Y-8276</strain>
    </source>
</reference>
<dbReference type="GeneID" id="13884527"/>
<organism evidence="13 14">
    <name type="scientific">Kazachstania africana (strain ATCC 22294 / BCRC 22015 / CBS 2517 / CECT 1963 / NBRC 1671 / NRRL Y-8276)</name>
    <name type="common">Yeast</name>
    <name type="synonym">Kluyveromyces africanus</name>
    <dbReference type="NCBI Taxonomy" id="1071382"/>
    <lineage>
        <taxon>Eukaryota</taxon>
        <taxon>Fungi</taxon>
        <taxon>Dikarya</taxon>
        <taxon>Ascomycota</taxon>
        <taxon>Saccharomycotina</taxon>
        <taxon>Saccharomycetes</taxon>
        <taxon>Saccharomycetales</taxon>
        <taxon>Saccharomycetaceae</taxon>
        <taxon>Kazachstania</taxon>
    </lineage>
</organism>
<evidence type="ECO:0000256" key="9">
    <source>
        <dbReference type="ARBA" id="ARBA00024191"/>
    </source>
</evidence>
<comment type="pathway">
    <text evidence="9">Phospholipid metabolism; phosphatidylethanolamine biosynthesis; phosphatidylethanolamine from ethanolamine: step 2/3.</text>
</comment>
<keyword evidence="8" id="KW-1208">Phospholipid metabolism</keyword>
<evidence type="ECO:0000256" key="10">
    <source>
        <dbReference type="ARBA" id="ARBA00024221"/>
    </source>
</evidence>